<dbReference type="PANTHER" id="PTHR35585">
    <property type="entry name" value="HHE DOMAIN PROTEIN (AFU_ORTHOLOGUE AFUA_4G00730)"/>
    <property type="match status" value="1"/>
</dbReference>
<dbReference type="PANTHER" id="PTHR35585:SF1">
    <property type="entry name" value="HHE DOMAIN PROTEIN (AFU_ORTHOLOGUE AFUA_4G00730)"/>
    <property type="match status" value="1"/>
</dbReference>
<dbReference type="STRING" id="500610.SAMN02799615_00278"/>
<protein>
    <submittedName>
        <fullName evidence="2">Hemerythrin HHE cation binding domain-containing protein</fullName>
    </submittedName>
</protein>
<gene>
    <name evidence="2" type="ORF">SAMN02799615_00278</name>
</gene>
<sequence length="163" mass="18748">MNAIDLLVSDHRTVEKLLEELTETTSRGVKTRQTLVEKIGALLKAHTMIEEEIFYPAFKQAGDKEEAKMYFEAIEEHRAAGELVLPDLLQTDPSGEQFSGRAKVLKELILHHAQEEEKEMFPAAKKLFDQAKLKALGEQMFQRKQELLKDKEELLELTLRERA</sequence>
<proteinExistence type="predicted"/>
<evidence type="ECO:0000259" key="1">
    <source>
        <dbReference type="Pfam" id="PF01814"/>
    </source>
</evidence>
<accession>A0A1I1XL07</accession>
<name>A0A1I1XL07_9GAMM</name>
<evidence type="ECO:0000313" key="3">
    <source>
        <dbReference type="Proteomes" id="UP000199477"/>
    </source>
</evidence>
<dbReference type="AlphaFoldDB" id="A0A1I1XL07"/>
<dbReference type="InterPro" id="IPR012312">
    <property type="entry name" value="Hemerythrin-like"/>
</dbReference>
<feature type="domain" description="Hemerythrin-like" evidence="1">
    <location>
        <begin position="3"/>
        <end position="124"/>
    </location>
</feature>
<organism evidence="2 3">
    <name type="scientific">Dyella marensis</name>
    <dbReference type="NCBI Taxonomy" id="500610"/>
    <lineage>
        <taxon>Bacteria</taxon>
        <taxon>Pseudomonadati</taxon>
        <taxon>Pseudomonadota</taxon>
        <taxon>Gammaproteobacteria</taxon>
        <taxon>Lysobacterales</taxon>
        <taxon>Rhodanobacteraceae</taxon>
        <taxon>Dyella</taxon>
    </lineage>
</organism>
<keyword evidence="3" id="KW-1185">Reference proteome</keyword>
<dbReference type="Pfam" id="PF01814">
    <property type="entry name" value="Hemerythrin"/>
    <property type="match status" value="1"/>
</dbReference>
<dbReference type="EMBL" id="FONH01000001">
    <property type="protein sequence ID" value="SFE07318.1"/>
    <property type="molecule type" value="Genomic_DNA"/>
</dbReference>
<reference evidence="3" key="1">
    <citation type="submission" date="2016-10" db="EMBL/GenBank/DDBJ databases">
        <authorList>
            <person name="Varghese N."/>
            <person name="Submissions S."/>
        </authorList>
    </citation>
    <scope>NUCLEOTIDE SEQUENCE [LARGE SCALE GENOMIC DNA]</scope>
    <source>
        <strain evidence="3">UNC178MFTsu3.1</strain>
    </source>
</reference>
<dbReference type="Proteomes" id="UP000199477">
    <property type="component" value="Unassembled WGS sequence"/>
</dbReference>
<evidence type="ECO:0000313" key="2">
    <source>
        <dbReference type="EMBL" id="SFE07318.1"/>
    </source>
</evidence>
<dbReference type="RefSeq" id="WP_026634303.1">
    <property type="nucleotide sequence ID" value="NZ_FONH01000001.1"/>
</dbReference>
<dbReference type="Gene3D" id="1.20.120.520">
    <property type="entry name" value="nmb1532 protein domain like"/>
    <property type="match status" value="1"/>
</dbReference>